<organism evidence="1 2">
    <name type="scientific">Pistacia integerrima</name>
    <dbReference type="NCBI Taxonomy" id="434235"/>
    <lineage>
        <taxon>Eukaryota</taxon>
        <taxon>Viridiplantae</taxon>
        <taxon>Streptophyta</taxon>
        <taxon>Embryophyta</taxon>
        <taxon>Tracheophyta</taxon>
        <taxon>Spermatophyta</taxon>
        <taxon>Magnoliopsida</taxon>
        <taxon>eudicotyledons</taxon>
        <taxon>Gunneridae</taxon>
        <taxon>Pentapetalae</taxon>
        <taxon>rosids</taxon>
        <taxon>malvids</taxon>
        <taxon>Sapindales</taxon>
        <taxon>Anacardiaceae</taxon>
        <taxon>Pistacia</taxon>
    </lineage>
</organism>
<sequence>MSQSFRPQKPNIHYPEIFAPKCHLLQIFFSQLRFSQSSLKFPPKPMARSLFLSLNKSISIVISTPATSVTSFPSAHRLTSYLSALNPTKPTSPTYPLLPTPPSTFCTRLHY</sequence>
<evidence type="ECO:0000313" key="1">
    <source>
        <dbReference type="EMBL" id="KAJ0024125.1"/>
    </source>
</evidence>
<accession>A0ACC0XRL0</accession>
<evidence type="ECO:0000313" key="2">
    <source>
        <dbReference type="Proteomes" id="UP001163603"/>
    </source>
</evidence>
<proteinExistence type="predicted"/>
<dbReference type="EMBL" id="CM047745">
    <property type="protein sequence ID" value="KAJ0024125.1"/>
    <property type="molecule type" value="Genomic_DNA"/>
</dbReference>
<comment type="caution">
    <text evidence="1">The sequence shown here is derived from an EMBL/GenBank/DDBJ whole genome shotgun (WGS) entry which is preliminary data.</text>
</comment>
<dbReference type="Proteomes" id="UP001163603">
    <property type="component" value="Chromosome 10"/>
</dbReference>
<keyword evidence="2" id="KW-1185">Reference proteome</keyword>
<protein>
    <submittedName>
        <fullName evidence="1">Uncharacterized protein</fullName>
    </submittedName>
</protein>
<name>A0ACC0XRL0_9ROSI</name>
<gene>
    <name evidence="1" type="ORF">Pint_09093</name>
</gene>
<reference evidence="2" key="1">
    <citation type="journal article" date="2023" name="G3 (Bethesda)">
        <title>Genome assembly and association tests identify interacting loci associated with vigor, precocity, and sex in interspecific pistachio rootstocks.</title>
        <authorList>
            <person name="Palmer W."/>
            <person name="Jacygrad E."/>
            <person name="Sagayaradj S."/>
            <person name="Cavanaugh K."/>
            <person name="Han R."/>
            <person name="Bertier L."/>
            <person name="Beede B."/>
            <person name="Kafkas S."/>
            <person name="Golino D."/>
            <person name="Preece J."/>
            <person name="Michelmore R."/>
        </authorList>
    </citation>
    <scope>NUCLEOTIDE SEQUENCE [LARGE SCALE GENOMIC DNA]</scope>
</reference>